<dbReference type="PROSITE" id="PS51257">
    <property type="entry name" value="PROKAR_LIPOPROTEIN"/>
    <property type="match status" value="1"/>
</dbReference>
<dbReference type="InterPro" id="IPR024932">
    <property type="entry name" value="ApbE"/>
</dbReference>
<dbReference type="GO" id="GO:0005886">
    <property type="term" value="C:plasma membrane"/>
    <property type="evidence" value="ECO:0007669"/>
    <property type="project" value="UniProtKB-SubCell"/>
</dbReference>
<sequence length="374" mass="39409">MLAVRGARCLACSVVVVLLASAGACRREPAASDERAQAKPGPERATASEAASLVRKDGTIFAETELMGTHVSINLWVGTKGDALAASEAITDAMTEMARIEAIASEWRETSDLSRVNRQDGGQGVPVEVPPELVEILGRAAAISADTEGLFDVSFYSVGQLWRFEAGSKPPPAEAIAAQLPSVDWRAVELDAGAGTVALAKPGMKIGLGAIAKGYAVDRASALLHERGFANHIVEAGGDTQVSGKKGAESWRVGVQDPDETVGRVGHIVARDEAVVTSGNYARYFEWDGVHYTHILDPRTGWPIPVDRSPKSVTLIAQTATDADAYCTAVSVMTPEQGLAFVEARAQLEAVIIGPDGQLHVSSGLGERFVREDG</sequence>
<dbReference type="InterPro" id="IPR003374">
    <property type="entry name" value="ApbE-like_sf"/>
</dbReference>
<feature type="binding site" evidence="11">
    <location>
        <position position="324"/>
    </location>
    <ligand>
        <name>Mg(2+)</name>
        <dbReference type="ChEBI" id="CHEBI:18420"/>
    </ligand>
</feature>
<evidence type="ECO:0000256" key="13">
    <source>
        <dbReference type="SAM" id="MobiDB-lite"/>
    </source>
</evidence>
<dbReference type="PANTHER" id="PTHR30040:SF2">
    <property type="entry name" value="FAD:PROTEIN FMN TRANSFERASE"/>
    <property type="match status" value="1"/>
</dbReference>
<dbReference type="Gene3D" id="3.10.520.10">
    <property type="entry name" value="ApbE-like domains"/>
    <property type="match status" value="1"/>
</dbReference>
<feature type="chain" id="PRO_5015370469" description="FAD:protein FMN transferase" evidence="12">
    <location>
        <begin position="25"/>
        <end position="374"/>
    </location>
</feature>
<keyword evidence="12" id="KW-0997">Cell inner membrane</keyword>
<comment type="subcellular location">
    <subcellularLocation>
        <location evidence="12">Cell inner membrane</location>
        <topology evidence="12">Lipid-anchor</topology>
        <orientation evidence="12">Periplasmic side</orientation>
    </subcellularLocation>
</comment>
<feature type="binding site" evidence="11">
    <location>
        <position position="328"/>
    </location>
    <ligand>
        <name>Mg(2+)</name>
        <dbReference type="ChEBI" id="CHEBI:18420"/>
    </ligand>
</feature>
<dbReference type="PIRSF" id="PIRSF006268">
    <property type="entry name" value="ApbE"/>
    <property type="match status" value="1"/>
</dbReference>
<comment type="caution">
    <text evidence="14">The sequence shown here is derived from an EMBL/GenBank/DDBJ whole genome shotgun (WGS) entry which is preliminary data.</text>
</comment>
<name>A0A2S9XBM3_9BACT</name>
<evidence type="ECO:0000256" key="1">
    <source>
        <dbReference type="ARBA" id="ARBA00011955"/>
    </source>
</evidence>
<comment type="similarity">
    <text evidence="10 12">Belongs to the ApbE family.</text>
</comment>
<keyword evidence="15" id="KW-1185">Reference proteome</keyword>
<keyword evidence="12" id="KW-1003">Cell membrane</keyword>
<dbReference type="GO" id="GO:0016740">
    <property type="term" value="F:transferase activity"/>
    <property type="evidence" value="ECO:0007669"/>
    <property type="project" value="UniProtKB-UniRule"/>
</dbReference>
<evidence type="ECO:0000256" key="12">
    <source>
        <dbReference type="RuleBase" id="RU363002"/>
    </source>
</evidence>
<evidence type="ECO:0000256" key="4">
    <source>
        <dbReference type="ARBA" id="ARBA00022679"/>
    </source>
</evidence>
<feature type="binding site" evidence="11">
    <location>
        <position position="210"/>
    </location>
    <ligand>
        <name>Mg(2+)</name>
        <dbReference type="ChEBI" id="CHEBI:18420"/>
    </ligand>
</feature>
<dbReference type="Proteomes" id="UP000237968">
    <property type="component" value="Unassembled WGS sequence"/>
</dbReference>
<dbReference type="PANTHER" id="PTHR30040">
    <property type="entry name" value="THIAMINE BIOSYNTHESIS LIPOPROTEIN APBE"/>
    <property type="match status" value="1"/>
</dbReference>
<keyword evidence="12 14" id="KW-0449">Lipoprotein</keyword>
<keyword evidence="4 10" id="KW-0808">Transferase</keyword>
<evidence type="ECO:0000256" key="3">
    <source>
        <dbReference type="ARBA" id="ARBA00022630"/>
    </source>
</evidence>
<dbReference type="EMBL" id="PVNK01000290">
    <property type="protein sequence ID" value="PRP90257.1"/>
    <property type="molecule type" value="Genomic_DNA"/>
</dbReference>
<dbReference type="GO" id="GO:0046872">
    <property type="term" value="F:metal ion binding"/>
    <property type="evidence" value="ECO:0007669"/>
    <property type="project" value="UniProtKB-UniRule"/>
</dbReference>
<dbReference type="SUPFAM" id="SSF143631">
    <property type="entry name" value="ApbE-like"/>
    <property type="match status" value="1"/>
</dbReference>
<keyword evidence="7 10" id="KW-0460">Magnesium</keyword>
<protein>
    <recommendedName>
        <fullName evidence="2 10">FAD:protein FMN transferase</fullName>
        <ecNumber evidence="1 10">2.7.1.180</ecNumber>
    </recommendedName>
    <alternativeName>
        <fullName evidence="8 10">Flavin transferase</fullName>
    </alternativeName>
</protein>
<evidence type="ECO:0000313" key="15">
    <source>
        <dbReference type="Proteomes" id="UP000237968"/>
    </source>
</evidence>
<proteinExistence type="inferred from homology"/>
<dbReference type="EC" id="2.7.1.180" evidence="1 10"/>
<comment type="function">
    <text evidence="12">Flavin transferase that catalyzes the transfer of the FMN moiety of FAD and its covalent binding to the hydroxyl group of a threonine residue in a target flavoprotein.</text>
</comment>
<evidence type="ECO:0000256" key="5">
    <source>
        <dbReference type="ARBA" id="ARBA00022723"/>
    </source>
</evidence>
<evidence type="ECO:0000256" key="10">
    <source>
        <dbReference type="PIRNR" id="PIRNR006268"/>
    </source>
</evidence>
<accession>A0A2S9XBM3</accession>
<organism evidence="14 15">
    <name type="scientific">Enhygromyxa salina</name>
    <dbReference type="NCBI Taxonomy" id="215803"/>
    <lineage>
        <taxon>Bacteria</taxon>
        <taxon>Pseudomonadati</taxon>
        <taxon>Myxococcota</taxon>
        <taxon>Polyangia</taxon>
        <taxon>Nannocystales</taxon>
        <taxon>Nannocystaceae</taxon>
        <taxon>Enhygromyxa</taxon>
    </lineage>
</organism>
<comment type="catalytic activity">
    <reaction evidence="9 10 12">
        <text>L-threonyl-[protein] + FAD = FMN-L-threonyl-[protein] + AMP + H(+)</text>
        <dbReference type="Rhea" id="RHEA:36847"/>
        <dbReference type="Rhea" id="RHEA-COMP:11060"/>
        <dbReference type="Rhea" id="RHEA-COMP:11061"/>
        <dbReference type="ChEBI" id="CHEBI:15378"/>
        <dbReference type="ChEBI" id="CHEBI:30013"/>
        <dbReference type="ChEBI" id="CHEBI:57692"/>
        <dbReference type="ChEBI" id="CHEBI:74257"/>
        <dbReference type="ChEBI" id="CHEBI:456215"/>
        <dbReference type="EC" id="2.7.1.180"/>
    </reaction>
</comment>
<keyword evidence="3 10" id="KW-0285">Flavoprotein</keyword>
<dbReference type="AlphaFoldDB" id="A0A2S9XBM3"/>
<evidence type="ECO:0000256" key="11">
    <source>
        <dbReference type="PIRSR" id="PIRSR006268-2"/>
    </source>
</evidence>
<feature type="region of interest" description="Disordered" evidence="13">
    <location>
        <begin position="29"/>
        <end position="51"/>
    </location>
</feature>
<evidence type="ECO:0000256" key="2">
    <source>
        <dbReference type="ARBA" id="ARBA00016337"/>
    </source>
</evidence>
<keyword evidence="5 10" id="KW-0479">Metal-binding</keyword>
<keyword evidence="12" id="KW-0732">Signal</keyword>
<keyword evidence="12" id="KW-0472">Membrane</keyword>
<evidence type="ECO:0000256" key="7">
    <source>
        <dbReference type="ARBA" id="ARBA00022842"/>
    </source>
</evidence>
<comment type="cofactor">
    <cofactor evidence="11">
        <name>Mg(2+)</name>
        <dbReference type="ChEBI" id="CHEBI:18420"/>
    </cofactor>
    <cofactor evidence="11">
        <name>Mn(2+)</name>
        <dbReference type="ChEBI" id="CHEBI:29035"/>
    </cofactor>
    <text evidence="11">Magnesium. Can also use manganese.</text>
</comment>
<evidence type="ECO:0000256" key="9">
    <source>
        <dbReference type="ARBA" id="ARBA00048540"/>
    </source>
</evidence>
<feature type="signal peptide" evidence="12">
    <location>
        <begin position="1"/>
        <end position="24"/>
    </location>
</feature>
<dbReference type="Pfam" id="PF02424">
    <property type="entry name" value="ApbE"/>
    <property type="match status" value="1"/>
</dbReference>
<reference evidence="14 15" key="1">
    <citation type="submission" date="2018-03" db="EMBL/GenBank/DDBJ databases">
        <title>Draft Genome Sequences of the Obligatory Marine Myxobacteria Enhygromyxa salina SWB005.</title>
        <authorList>
            <person name="Poehlein A."/>
            <person name="Moghaddam J.A."/>
            <person name="Harms H."/>
            <person name="Alanjari M."/>
            <person name="Koenig G.M."/>
            <person name="Daniel R."/>
            <person name="Schaeberle T.F."/>
        </authorList>
    </citation>
    <scope>NUCLEOTIDE SEQUENCE [LARGE SCALE GENOMIC DNA]</scope>
    <source>
        <strain evidence="14 15">SWB005</strain>
    </source>
</reference>
<keyword evidence="6 10" id="KW-0274">FAD</keyword>
<evidence type="ECO:0000256" key="8">
    <source>
        <dbReference type="ARBA" id="ARBA00031306"/>
    </source>
</evidence>
<evidence type="ECO:0000256" key="6">
    <source>
        <dbReference type="ARBA" id="ARBA00022827"/>
    </source>
</evidence>
<gene>
    <name evidence="14" type="primary">apbE_2</name>
    <name evidence="14" type="ORF">ENSA5_66700</name>
</gene>
<evidence type="ECO:0000313" key="14">
    <source>
        <dbReference type="EMBL" id="PRP90257.1"/>
    </source>
</evidence>